<protein>
    <recommendedName>
        <fullName evidence="3">Glycosyltransferase</fullName>
    </recommendedName>
</protein>
<dbReference type="Proteomes" id="UP000004221">
    <property type="component" value="Unassembled WGS sequence"/>
</dbReference>
<dbReference type="Gene3D" id="3.40.50.2000">
    <property type="entry name" value="Glycogen Phosphorylase B"/>
    <property type="match status" value="2"/>
</dbReference>
<dbReference type="Pfam" id="PF13692">
    <property type="entry name" value="Glyco_trans_1_4"/>
    <property type="match status" value="1"/>
</dbReference>
<reference evidence="1 2" key="1">
    <citation type="journal article" date="2012" name="ISME J.">
        <title>Nitrification expanded: discovery, physiology and genomics of a nitrite-oxidizing bacterium from the phylum Chloroflexi.</title>
        <authorList>
            <person name="Sorokin D.Y."/>
            <person name="Lucker S."/>
            <person name="Vejmelkova D."/>
            <person name="Kostrikina N.A."/>
            <person name="Kleerebezem R."/>
            <person name="Rijpstra W.I."/>
            <person name="Damste J.S."/>
            <person name="Le Paslier D."/>
            <person name="Muyzer G."/>
            <person name="Wagner M."/>
            <person name="van Loosdrecht M.C."/>
            <person name="Daims H."/>
        </authorList>
    </citation>
    <scope>NUCLEOTIDE SEQUENCE [LARGE SCALE GENOMIC DNA]</scope>
    <source>
        <strain evidence="2">none</strain>
    </source>
</reference>
<proteinExistence type="predicted"/>
<dbReference type="EMBL" id="CAGS01000109">
    <property type="protein sequence ID" value="CCF83159.1"/>
    <property type="molecule type" value="Genomic_DNA"/>
</dbReference>
<dbReference type="AlphaFoldDB" id="I4EEP7"/>
<keyword evidence="2" id="KW-1185">Reference proteome</keyword>
<name>I4EEP7_9BACT</name>
<gene>
    <name evidence="1" type="ORF">NITHO_1970003</name>
</gene>
<dbReference type="PANTHER" id="PTHR12526:SF600">
    <property type="entry name" value="GLYCOSYL TRANSFERASE GROUP 1"/>
    <property type="match status" value="1"/>
</dbReference>
<accession>I4EEP7</accession>
<dbReference type="CDD" id="cd03801">
    <property type="entry name" value="GT4_PimA-like"/>
    <property type="match status" value="1"/>
</dbReference>
<organism evidence="1 2">
    <name type="scientific">Nitrolancea hollandica Lb</name>
    <dbReference type="NCBI Taxonomy" id="1129897"/>
    <lineage>
        <taxon>Bacteria</taxon>
        <taxon>Pseudomonadati</taxon>
        <taxon>Thermomicrobiota</taxon>
        <taxon>Thermomicrobia</taxon>
        <taxon>Sphaerobacterales</taxon>
        <taxon>Sphaerobacterineae</taxon>
        <taxon>Sphaerobacteraceae</taxon>
        <taxon>Nitrolancea</taxon>
    </lineage>
</organism>
<evidence type="ECO:0008006" key="3">
    <source>
        <dbReference type="Google" id="ProtNLM"/>
    </source>
</evidence>
<dbReference type="GO" id="GO:0016757">
    <property type="term" value="F:glycosyltransferase activity"/>
    <property type="evidence" value="ECO:0007669"/>
    <property type="project" value="TreeGrafter"/>
</dbReference>
<comment type="caution">
    <text evidence="1">The sequence shown here is derived from an EMBL/GenBank/DDBJ whole genome shotgun (WGS) entry which is preliminary data.</text>
</comment>
<evidence type="ECO:0000313" key="1">
    <source>
        <dbReference type="EMBL" id="CCF83159.1"/>
    </source>
</evidence>
<dbReference type="SUPFAM" id="SSF53756">
    <property type="entry name" value="UDP-Glycosyltransferase/glycogen phosphorylase"/>
    <property type="match status" value="1"/>
</dbReference>
<evidence type="ECO:0000313" key="2">
    <source>
        <dbReference type="Proteomes" id="UP000004221"/>
    </source>
</evidence>
<sequence>MEHPMKLALITPEVISRPAGGGQMRLFQLQVVLSRIAQGNIVTWDLNVRGSHDAVAASQVALSSQTARTEPVRHPLGFLRDVATLALHQVPSFSVRALDDAQRDRLLAWIDREKPTHAVVIHPCATDLVPMLRLRGIKVFIDCQNVESDLARQLITLARDRRERLSAIARWRVVTRWEERYFPLAEEVWLPSTLDTERQRHVCAGRVRVRCVPNALDLTRYDRRSGGGTHDIVLPAYFGYLPNAAAARLLRDQVLPAVQQAVPDARLVLVGRDKQGRAQALAREPDVVVTGEVPDTLPYLEKAGVVAVPILQGGGTRYKILEAIALGLPVVTTPLGCEGLGVRDGEHLLVRDIGGFADAIVSIFRNPDEGQRIGASGRRLVEAKYSWQVVEKIIRTAMASPEQAGVSTEPVERVREARA</sequence>
<dbReference type="PANTHER" id="PTHR12526">
    <property type="entry name" value="GLYCOSYLTRANSFERASE"/>
    <property type="match status" value="1"/>
</dbReference>